<name>A0ABT6XH14_9GAMM</name>
<dbReference type="RefSeq" id="WP_283212826.1">
    <property type="nucleotide sequence ID" value="NZ_JASGBI010000001.1"/>
</dbReference>
<comment type="caution">
    <text evidence="2">Lacks conserved residue(s) required for the propagation of feature annotation.</text>
</comment>
<evidence type="ECO:0000256" key="3">
    <source>
        <dbReference type="SAM" id="Phobius"/>
    </source>
</evidence>
<keyword evidence="3" id="KW-0472">Membrane</keyword>
<comment type="caution">
    <text evidence="5">The sequence shown here is derived from an EMBL/GenBank/DDBJ whole genome shotgun (WGS) entry which is preliminary data.</text>
</comment>
<reference evidence="5 6" key="1">
    <citation type="submission" date="2023-05" db="EMBL/GenBank/DDBJ databases">
        <title>Lysobacter sp. strain LF1 Genome sequencing and assembly.</title>
        <authorList>
            <person name="Jung Y."/>
        </authorList>
    </citation>
    <scope>NUCLEOTIDE SEQUENCE [LARGE SCALE GENOMIC DNA]</scope>
    <source>
        <strain evidence="5 6">LF1</strain>
    </source>
</reference>
<accession>A0ABT6XH14</accession>
<dbReference type="EMBL" id="JASGBI010000001">
    <property type="protein sequence ID" value="MDI9239441.1"/>
    <property type="molecule type" value="Genomic_DNA"/>
</dbReference>
<dbReference type="Pfam" id="PF01734">
    <property type="entry name" value="Patatin"/>
    <property type="match status" value="1"/>
</dbReference>
<evidence type="ECO:0000256" key="1">
    <source>
        <dbReference type="ARBA" id="ARBA00023098"/>
    </source>
</evidence>
<dbReference type="InterPro" id="IPR002641">
    <property type="entry name" value="PNPLA_dom"/>
</dbReference>
<organism evidence="5 6">
    <name type="scientific">Lysobacter stagni</name>
    <dbReference type="NCBI Taxonomy" id="3045172"/>
    <lineage>
        <taxon>Bacteria</taxon>
        <taxon>Pseudomonadati</taxon>
        <taxon>Pseudomonadota</taxon>
        <taxon>Gammaproteobacteria</taxon>
        <taxon>Lysobacterales</taxon>
        <taxon>Lysobacteraceae</taxon>
        <taxon>Lysobacter</taxon>
    </lineage>
</organism>
<dbReference type="Gene3D" id="3.40.1090.10">
    <property type="entry name" value="Cytosolic phospholipase A2 catalytic domain"/>
    <property type="match status" value="1"/>
</dbReference>
<feature type="domain" description="PNPLA" evidence="4">
    <location>
        <begin position="110"/>
        <end position="303"/>
    </location>
</feature>
<keyword evidence="3" id="KW-1133">Transmembrane helix</keyword>
<keyword evidence="2" id="KW-0442">Lipid degradation</keyword>
<dbReference type="Proteomes" id="UP001321580">
    <property type="component" value="Unassembled WGS sequence"/>
</dbReference>
<evidence type="ECO:0000259" key="4">
    <source>
        <dbReference type="PROSITE" id="PS51635"/>
    </source>
</evidence>
<gene>
    <name evidence="5" type="ORF">QLQ15_11055</name>
</gene>
<feature type="short sequence motif" description="GXGXXG" evidence="2">
    <location>
        <begin position="114"/>
        <end position="119"/>
    </location>
</feature>
<keyword evidence="6" id="KW-1185">Reference proteome</keyword>
<protein>
    <submittedName>
        <fullName evidence="5">Patatin-like phospholipase family protein</fullName>
    </submittedName>
</protein>
<evidence type="ECO:0000313" key="5">
    <source>
        <dbReference type="EMBL" id="MDI9239441.1"/>
    </source>
</evidence>
<keyword evidence="1 2" id="KW-0443">Lipid metabolism</keyword>
<sequence>MAFLVSKFPTTISAPCMRSHVAGPMAVVARFVPIVLVGVLCLLSGCATLPRDPVPPQLTGTATIPGMTGVRATAGRPSLAMQSDFLQSLQDESATDFPVDANGATRYPYLALSGGGAYGAFGAGFLDGWTATGKRPVFKIVTGVSTGALMAPFAYLGPRYDALLKRIYTTTTRDDIFTPLSPIAALLRRDSFAQSAPLERLIERYVDATVLSEVAQAHRNGRRLYMGTVDLDSRRFVVWNMGLIATHGNAQALELFRKVMLASASIPIAFPPVLMEVEAGGQRYDEMHVDGFVGANVFVNVGVFDTSSIYLAAGRAYAHDDIFVIHNGQLAPPPGPTERSFRGIAGRVIETSGRSTIVGDLFREYAFAQRNGSGFHWVTIEPSVVLGDPLAFNADEMAKLYAEGERAARAGPVWFTLPPGFVGGPPLPGH</sequence>
<feature type="short sequence motif" description="GXSXG" evidence="2">
    <location>
        <begin position="143"/>
        <end position="147"/>
    </location>
</feature>
<keyword evidence="2" id="KW-0378">Hydrolase</keyword>
<dbReference type="InterPro" id="IPR016035">
    <property type="entry name" value="Acyl_Trfase/lysoPLipase"/>
</dbReference>
<feature type="transmembrane region" description="Helical" evidence="3">
    <location>
        <begin position="21"/>
        <end position="45"/>
    </location>
</feature>
<feature type="active site" description="Proton acceptor" evidence="2">
    <location>
        <position position="290"/>
    </location>
</feature>
<evidence type="ECO:0000256" key="2">
    <source>
        <dbReference type="PROSITE-ProRule" id="PRU01161"/>
    </source>
</evidence>
<proteinExistence type="predicted"/>
<evidence type="ECO:0000313" key="6">
    <source>
        <dbReference type="Proteomes" id="UP001321580"/>
    </source>
</evidence>
<keyword evidence="3" id="KW-0812">Transmembrane</keyword>
<dbReference type="SUPFAM" id="SSF52151">
    <property type="entry name" value="FabD/lysophospholipase-like"/>
    <property type="match status" value="1"/>
</dbReference>
<feature type="active site" description="Nucleophile" evidence="2">
    <location>
        <position position="145"/>
    </location>
</feature>
<dbReference type="PROSITE" id="PS51635">
    <property type="entry name" value="PNPLA"/>
    <property type="match status" value="1"/>
</dbReference>